<keyword evidence="4" id="KW-1185">Reference proteome</keyword>
<feature type="domain" description="Multiple myeloma tumor-associated protein 2-like N-terminal" evidence="2">
    <location>
        <begin position="11"/>
        <end position="94"/>
    </location>
</feature>
<accession>A0A3D8T6W6</accession>
<proteinExistence type="predicted"/>
<organism evidence="3 4">
    <name type="scientific">Coleophoma crateriformis</name>
    <dbReference type="NCBI Taxonomy" id="565419"/>
    <lineage>
        <taxon>Eukaryota</taxon>
        <taxon>Fungi</taxon>
        <taxon>Dikarya</taxon>
        <taxon>Ascomycota</taxon>
        <taxon>Pezizomycotina</taxon>
        <taxon>Leotiomycetes</taxon>
        <taxon>Helotiales</taxon>
        <taxon>Dermateaceae</taxon>
        <taxon>Coleophoma</taxon>
    </lineage>
</organism>
<dbReference type="PANTHER" id="PTHR14580:SF0">
    <property type="entry name" value="MULTIPLE MYELOMA TUMOR-ASSOCIATED PROTEIN 2"/>
    <property type="match status" value="1"/>
</dbReference>
<dbReference type="Proteomes" id="UP000256328">
    <property type="component" value="Unassembled WGS sequence"/>
</dbReference>
<dbReference type="InterPro" id="IPR039207">
    <property type="entry name" value="MMTAG2-like"/>
</dbReference>
<feature type="compositionally biased region" description="Basic and acidic residues" evidence="1">
    <location>
        <begin position="66"/>
        <end position="75"/>
    </location>
</feature>
<dbReference type="AlphaFoldDB" id="A0A3D8T6W6"/>
<dbReference type="Pfam" id="PF10159">
    <property type="entry name" value="MMtag"/>
    <property type="match status" value="1"/>
</dbReference>
<evidence type="ECO:0000259" key="2">
    <source>
        <dbReference type="Pfam" id="PF10159"/>
    </source>
</evidence>
<reference evidence="3 4" key="1">
    <citation type="journal article" date="2018" name="IMA Fungus">
        <title>IMA Genome-F 9: Draft genome sequence of Annulohypoxylon stygium, Aspergillus mulundensis, Berkeleyomyces basicola (syn. Thielaviopsis basicola), Ceratocystis smalleyi, two Cercospora beticola strains, Coleophoma cylindrospora, Fusarium fracticaudum, Phialophora cf. hyalina, and Morchella septimelata.</title>
        <authorList>
            <person name="Wingfield B.D."/>
            <person name="Bills G.F."/>
            <person name="Dong Y."/>
            <person name="Huang W."/>
            <person name="Nel W.J."/>
            <person name="Swalarsk-Parry B.S."/>
            <person name="Vaghefi N."/>
            <person name="Wilken P.M."/>
            <person name="An Z."/>
            <person name="de Beer Z.W."/>
            <person name="De Vos L."/>
            <person name="Chen L."/>
            <person name="Duong T.A."/>
            <person name="Gao Y."/>
            <person name="Hammerbacher A."/>
            <person name="Kikkert J.R."/>
            <person name="Li Y."/>
            <person name="Li H."/>
            <person name="Li K."/>
            <person name="Li Q."/>
            <person name="Liu X."/>
            <person name="Ma X."/>
            <person name="Naidoo K."/>
            <person name="Pethybridge S.J."/>
            <person name="Sun J."/>
            <person name="Steenkamp E.T."/>
            <person name="van der Nest M.A."/>
            <person name="van Wyk S."/>
            <person name="Wingfield M.J."/>
            <person name="Xiong C."/>
            <person name="Yue Q."/>
            <person name="Zhang X."/>
        </authorList>
    </citation>
    <scope>NUCLEOTIDE SEQUENCE [LARGE SCALE GENOMIC DNA]</scope>
    <source>
        <strain evidence="3 4">BP5796</strain>
    </source>
</reference>
<comment type="caution">
    <text evidence="3">The sequence shown here is derived from an EMBL/GenBank/DDBJ whole genome shotgun (WGS) entry which is preliminary data.</text>
</comment>
<dbReference type="OrthoDB" id="5390672at2759"/>
<name>A0A3D8T6W6_9HELO</name>
<evidence type="ECO:0000256" key="1">
    <source>
        <dbReference type="SAM" id="MobiDB-lite"/>
    </source>
</evidence>
<protein>
    <recommendedName>
        <fullName evidence="2">Multiple myeloma tumor-associated protein 2-like N-terminal domain-containing protein</fullName>
    </recommendedName>
</protein>
<dbReference type="InterPro" id="IPR019315">
    <property type="entry name" value="MMTA2_N"/>
</dbReference>
<gene>
    <name evidence="3" type="ORF">BP5796_00042</name>
</gene>
<sequence>MDLLSSIRKSGSRGGVNFSWDDVQTSQHRENYLGHSLMAPVGRWQKGRDLSWYAKADDESNSNETAEERRARERKEEIRRIKEAEEDALARALGLPVPERNGAGTGANNIDVGEMRRVIKETGAGDDEIDEVGKAKGFGDFRNQLSNQRRVVYCGDLKEMIEDPEDTEKGAEMAGAEAEVGRGSIEDSGIGQEAGTDIGIGEGMVNGLRGGNEVVLLIGKKGGTGAVATTDIGRDGTINCLEETGIEDHIAANHRMLDVQTEAMPGVDICFLGY</sequence>
<dbReference type="PANTHER" id="PTHR14580">
    <property type="entry name" value="MULTIPLE MYELOMA TUMOR-ASSOCIATED PROTEIN 2 FAMILY MEMBER"/>
    <property type="match status" value="1"/>
</dbReference>
<evidence type="ECO:0000313" key="3">
    <source>
        <dbReference type="EMBL" id="RDW94279.1"/>
    </source>
</evidence>
<dbReference type="EMBL" id="PDLN01000001">
    <property type="protein sequence ID" value="RDW94279.1"/>
    <property type="molecule type" value="Genomic_DNA"/>
</dbReference>
<evidence type="ECO:0000313" key="4">
    <source>
        <dbReference type="Proteomes" id="UP000256328"/>
    </source>
</evidence>
<feature type="region of interest" description="Disordered" evidence="1">
    <location>
        <begin position="55"/>
        <end position="75"/>
    </location>
</feature>